<name>A0A0A1MM09_9BACI</name>
<keyword evidence="2" id="KW-1185">Reference proteome</keyword>
<sequence>MGKRRAKTPQGKSALLFTEEAERKPMESVVFFRSGCQEAI</sequence>
<evidence type="ECO:0000313" key="2">
    <source>
        <dbReference type="Proteomes" id="UP000040453"/>
    </source>
</evidence>
<dbReference type="EMBL" id="CDGG01000001">
    <property type="protein sequence ID" value="CEI80824.1"/>
    <property type="molecule type" value="Genomic_DNA"/>
</dbReference>
<organism evidence="1 2">
    <name type="scientific">Oceanobacillus oncorhynchi</name>
    <dbReference type="NCBI Taxonomy" id="545501"/>
    <lineage>
        <taxon>Bacteria</taxon>
        <taxon>Bacillati</taxon>
        <taxon>Bacillota</taxon>
        <taxon>Bacilli</taxon>
        <taxon>Bacillales</taxon>
        <taxon>Bacillaceae</taxon>
        <taxon>Oceanobacillus</taxon>
    </lineage>
</organism>
<gene>
    <name evidence="1" type="ORF">BN997_00634</name>
</gene>
<reference evidence="1 2" key="1">
    <citation type="submission" date="2014-11" db="EMBL/GenBank/DDBJ databases">
        <authorList>
            <person name="Urmite Genomes Urmite Genomes"/>
        </authorList>
    </citation>
    <scope>NUCLEOTIDE SEQUENCE [LARGE SCALE GENOMIC DNA]</scope>
    <source>
        <strain evidence="1 2">Oc5</strain>
    </source>
</reference>
<evidence type="ECO:0000313" key="1">
    <source>
        <dbReference type="EMBL" id="CEI80824.1"/>
    </source>
</evidence>
<dbReference type="STRING" id="545501.BN997_00634"/>
<accession>A0A0A1MM09</accession>
<protein>
    <submittedName>
        <fullName evidence="1">Uncharacterized protein</fullName>
    </submittedName>
</protein>
<dbReference type="AlphaFoldDB" id="A0A0A1MM09"/>
<proteinExistence type="predicted"/>
<dbReference type="Proteomes" id="UP000040453">
    <property type="component" value="Unassembled WGS sequence"/>
</dbReference>